<feature type="compositionally biased region" description="Polar residues" evidence="1">
    <location>
        <begin position="7"/>
        <end position="17"/>
    </location>
</feature>
<organism evidence="2 3">
    <name type="scientific">Podospora fimiseda</name>
    <dbReference type="NCBI Taxonomy" id="252190"/>
    <lineage>
        <taxon>Eukaryota</taxon>
        <taxon>Fungi</taxon>
        <taxon>Dikarya</taxon>
        <taxon>Ascomycota</taxon>
        <taxon>Pezizomycotina</taxon>
        <taxon>Sordariomycetes</taxon>
        <taxon>Sordariomycetidae</taxon>
        <taxon>Sordariales</taxon>
        <taxon>Podosporaceae</taxon>
        <taxon>Podospora</taxon>
    </lineage>
</organism>
<feature type="compositionally biased region" description="Polar residues" evidence="1">
    <location>
        <begin position="47"/>
        <end position="57"/>
    </location>
</feature>
<evidence type="ECO:0000256" key="1">
    <source>
        <dbReference type="SAM" id="MobiDB-lite"/>
    </source>
</evidence>
<feature type="compositionally biased region" description="Basic and acidic residues" evidence="1">
    <location>
        <begin position="116"/>
        <end position="137"/>
    </location>
</feature>
<dbReference type="EMBL" id="MU865328">
    <property type="protein sequence ID" value="KAK4227699.1"/>
    <property type="molecule type" value="Genomic_DNA"/>
</dbReference>
<feature type="non-terminal residue" evidence="2">
    <location>
        <position position="1"/>
    </location>
</feature>
<reference evidence="2" key="1">
    <citation type="journal article" date="2023" name="Mol. Phylogenet. Evol.">
        <title>Genome-scale phylogeny and comparative genomics of the fungal order Sordariales.</title>
        <authorList>
            <person name="Hensen N."/>
            <person name="Bonometti L."/>
            <person name="Westerberg I."/>
            <person name="Brannstrom I.O."/>
            <person name="Guillou S."/>
            <person name="Cros-Aarteil S."/>
            <person name="Calhoun S."/>
            <person name="Haridas S."/>
            <person name="Kuo A."/>
            <person name="Mondo S."/>
            <person name="Pangilinan J."/>
            <person name="Riley R."/>
            <person name="LaButti K."/>
            <person name="Andreopoulos B."/>
            <person name="Lipzen A."/>
            <person name="Chen C."/>
            <person name="Yan M."/>
            <person name="Daum C."/>
            <person name="Ng V."/>
            <person name="Clum A."/>
            <person name="Steindorff A."/>
            <person name="Ohm R.A."/>
            <person name="Martin F."/>
            <person name="Silar P."/>
            <person name="Natvig D.O."/>
            <person name="Lalanne C."/>
            <person name="Gautier V."/>
            <person name="Ament-Velasquez S.L."/>
            <person name="Kruys A."/>
            <person name="Hutchinson M.I."/>
            <person name="Powell A.J."/>
            <person name="Barry K."/>
            <person name="Miller A.N."/>
            <person name="Grigoriev I.V."/>
            <person name="Debuchy R."/>
            <person name="Gladieux P."/>
            <person name="Hiltunen Thoren M."/>
            <person name="Johannesson H."/>
        </authorList>
    </citation>
    <scope>NUCLEOTIDE SEQUENCE</scope>
    <source>
        <strain evidence="2">CBS 990.96</strain>
    </source>
</reference>
<protein>
    <submittedName>
        <fullName evidence="2">Uncharacterized protein</fullName>
    </submittedName>
</protein>
<reference evidence="2" key="2">
    <citation type="submission" date="2023-05" db="EMBL/GenBank/DDBJ databases">
        <authorList>
            <consortium name="Lawrence Berkeley National Laboratory"/>
            <person name="Steindorff A."/>
            <person name="Hensen N."/>
            <person name="Bonometti L."/>
            <person name="Westerberg I."/>
            <person name="Brannstrom I.O."/>
            <person name="Guillou S."/>
            <person name="Cros-Aarteil S."/>
            <person name="Calhoun S."/>
            <person name="Haridas S."/>
            <person name="Kuo A."/>
            <person name="Mondo S."/>
            <person name="Pangilinan J."/>
            <person name="Riley R."/>
            <person name="Labutti K."/>
            <person name="Andreopoulos B."/>
            <person name="Lipzen A."/>
            <person name="Chen C."/>
            <person name="Yanf M."/>
            <person name="Daum C."/>
            <person name="Ng V."/>
            <person name="Clum A."/>
            <person name="Ohm R."/>
            <person name="Martin F."/>
            <person name="Silar P."/>
            <person name="Natvig D."/>
            <person name="Lalanne C."/>
            <person name="Gautier V."/>
            <person name="Ament-Velasquez S.L."/>
            <person name="Kruys A."/>
            <person name="Hutchinson M.I."/>
            <person name="Powell A.J."/>
            <person name="Barry K."/>
            <person name="Miller A.N."/>
            <person name="Grigoriev I.V."/>
            <person name="Debuchy R."/>
            <person name="Gladieux P."/>
            <person name="Thoren M.H."/>
            <person name="Johannesson H."/>
        </authorList>
    </citation>
    <scope>NUCLEOTIDE SEQUENCE</scope>
    <source>
        <strain evidence="2">CBS 990.96</strain>
    </source>
</reference>
<feature type="region of interest" description="Disordered" evidence="1">
    <location>
        <begin position="1"/>
        <end position="180"/>
    </location>
</feature>
<feature type="compositionally biased region" description="Polar residues" evidence="1">
    <location>
        <begin position="206"/>
        <end position="232"/>
    </location>
</feature>
<proteinExistence type="predicted"/>
<comment type="caution">
    <text evidence="2">The sequence shown here is derived from an EMBL/GenBank/DDBJ whole genome shotgun (WGS) entry which is preliminary data.</text>
</comment>
<feature type="region of interest" description="Disordered" evidence="1">
    <location>
        <begin position="206"/>
        <end position="251"/>
    </location>
</feature>
<keyword evidence="3" id="KW-1185">Reference proteome</keyword>
<feature type="compositionally biased region" description="Low complexity" evidence="1">
    <location>
        <begin position="34"/>
        <end position="46"/>
    </location>
</feature>
<feature type="compositionally biased region" description="Polar residues" evidence="1">
    <location>
        <begin position="69"/>
        <end position="78"/>
    </location>
</feature>
<dbReference type="AlphaFoldDB" id="A0AAN7BQK6"/>
<evidence type="ECO:0000313" key="3">
    <source>
        <dbReference type="Proteomes" id="UP001301958"/>
    </source>
</evidence>
<name>A0AAN7BQK6_9PEZI</name>
<dbReference type="Proteomes" id="UP001301958">
    <property type="component" value="Unassembled WGS sequence"/>
</dbReference>
<sequence length="278" mass="29414">PEILVSPPSSQASLLWPSTTGSGGSSFAARSLLRPSAVPSPVRSPANNFQSPPSKNCQPPPVLRRIQVLAQQSGQGPSRVQPAPGGGKEGVPRVRVTSPPAWLKGSGVSAPVKPEPTVRRRWTWEDKRSNAKGRESSSKSSMATILEVGNRRQRVNDGSGSSEISPRDGASPIGSGKRVASAGTGFARLSAQNLARKQSEILQISASTASRNWSQKLPSSTPPINDSTQTQQQRRDVALRPKLSSRGSEVSTTVTAMGTYGTSVIFEEIDVSDVGRWG</sequence>
<evidence type="ECO:0000313" key="2">
    <source>
        <dbReference type="EMBL" id="KAK4227699.1"/>
    </source>
</evidence>
<gene>
    <name evidence="2" type="ORF">QBC38DRAFT_477141</name>
</gene>
<accession>A0AAN7BQK6</accession>